<evidence type="ECO:0000259" key="5">
    <source>
        <dbReference type="PROSITE" id="PS51005"/>
    </source>
</evidence>
<organism evidence="6 7">
    <name type="scientific">Cinnamomum micranthum f. kanehirae</name>
    <dbReference type="NCBI Taxonomy" id="337451"/>
    <lineage>
        <taxon>Eukaryota</taxon>
        <taxon>Viridiplantae</taxon>
        <taxon>Streptophyta</taxon>
        <taxon>Embryophyta</taxon>
        <taxon>Tracheophyta</taxon>
        <taxon>Spermatophyta</taxon>
        <taxon>Magnoliopsida</taxon>
        <taxon>Magnoliidae</taxon>
        <taxon>Laurales</taxon>
        <taxon>Lauraceae</taxon>
        <taxon>Cinnamomum</taxon>
    </lineage>
</organism>
<dbReference type="GO" id="GO:0006355">
    <property type="term" value="P:regulation of DNA-templated transcription"/>
    <property type="evidence" value="ECO:0007669"/>
    <property type="project" value="InterPro"/>
</dbReference>
<dbReference type="GO" id="GO:0003677">
    <property type="term" value="F:DNA binding"/>
    <property type="evidence" value="ECO:0007669"/>
    <property type="project" value="UniProtKB-KW"/>
</dbReference>
<dbReference type="AlphaFoldDB" id="A0A443NBC6"/>
<feature type="domain" description="NAC" evidence="5">
    <location>
        <begin position="8"/>
        <end position="176"/>
    </location>
</feature>
<dbReference type="PANTHER" id="PTHR31719:SF179">
    <property type="entry name" value="OS08G0148400 PROTEIN"/>
    <property type="match status" value="1"/>
</dbReference>
<dbReference type="Proteomes" id="UP000283530">
    <property type="component" value="Unassembled WGS sequence"/>
</dbReference>
<accession>A0A443NBC6</accession>
<keyword evidence="2" id="KW-0238">DNA-binding</keyword>
<dbReference type="STRING" id="337451.A0A443NBC6"/>
<comment type="caution">
    <text evidence="6">The sequence shown here is derived from an EMBL/GenBank/DDBJ whole genome shotgun (WGS) entry which is preliminary data.</text>
</comment>
<dbReference type="Pfam" id="PF02365">
    <property type="entry name" value="NAM"/>
    <property type="match status" value="1"/>
</dbReference>
<dbReference type="PROSITE" id="PS51005">
    <property type="entry name" value="NAC"/>
    <property type="match status" value="1"/>
</dbReference>
<evidence type="ECO:0000256" key="3">
    <source>
        <dbReference type="ARBA" id="ARBA00023163"/>
    </source>
</evidence>
<protein>
    <submittedName>
        <fullName evidence="6">NAC domain-containing protein 67-like protein</fullName>
    </submittedName>
</protein>
<keyword evidence="4" id="KW-0539">Nucleus</keyword>
<dbReference type="InterPro" id="IPR036093">
    <property type="entry name" value="NAC_dom_sf"/>
</dbReference>
<evidence type="ECO:0000256" key="1">
    <source>
        <dbReference type="ARBA" id="ARBA00023015"/>
    </source>
</evidence>
<keyword evidence="3" id="KW-0804">Transcription</keyword>
<evidence type="ECO:0000256" key="4">
    <source>
        <dbReference type="ARBA" id="ARBA00023242"/>
    </source>
</evidence>
<name>A0A443NBC6_9MAGN</name>
<keyword evidence="7" id="KW-1185">Reference proteome</keyword>
<evidence type="ECO:0000313" key="7">
    <source>
        <dbReference type="Proteomes" id="UP000283530"/>
    </source>
</evidence>
<dbReference type="SUPFAM" id="SSF101941">
    <property type="entry name" value="NAC domain"/>
    <property type="match status" value="1"/>
</dbReference>
<dbReference type="OrthoDB" id="1848784at2759"/>
<evidence type="ECO:0000256" key="2">
    <source>
        <dbReference type="ARBA" id="ARBA00023125"/>
    </source>
</evidence>
<dbReference type="EMBL" id="QPKB01000002">
    <property type="protein sequence ID" value="RWR75830.1"/>
    <property type="molecule type" value="Genomic_DNA"/>
</dbReference>
<dbReference type="Gene3D" id="2.170.150.80">
    <property type="entry name" value="NAC domain"/>
    <property type="match status" value="1"/>
</dbReference>
<evidence type="ECO:0000313" key="6">
    <source>
        <dbReference type="EMBL" id="RWR75830.1"/>
    </source>
</evidence>
<sequence>MAHDGAQFPSGYRFCPRDHQLINDYLKNKVMNLPLPCDIIKDVVNLYDHNPQDLKEKPKISDDEKEWYFFTSRYDKYENGDPSNRASRCGYWKGTGTQQPITYKGNVIGYKTSLVFYENQPPQGIKTHHWIIDEYMLDKITSPGGVIEGRKRQKTNVADDNNKLDDDWVLCRIYESNNTQHYNDSNCNRMTLIAQLHI</sequence>
<keyword evidence="1" id="KW-0805">Transcription regulation</keyword>
<proteinExistence type="predicted"/>
<reference evidence="6 7" key="1">
    <citation type="journal article" date="2019" name="Nat. Plants">
        <title>Stout camphor tree genome fills gaps in understanding of flowering plant genome evolution.</title>
        <authorList>
            <person name="Chaw S.M."/>
            <person name="Liu Y.C."/>
            <person name="Wu Y.W."/>
            <person name="Wang H.Y."/>
            <person name="Lin C.I."/>
            <person name="Wu C.S."/>
            <person name="Ke H.M."/>
            <person name="Chang L.Y."/>
            <person name="Hsu C.Y."/>
            <person name="Yang H.T."/>
            <person name="Sudianto E."/>
            <person name="Hsu M.H."/>
            <person name="Wu K.P."/>
            <person name="Wang L.N."/>
            <person name="Leebens-Mack J.H."/>
            <person name="Tsai I.J."/>
        </authorList>
    </citation>
    <scope>NUCLEOTIDE SEQUENCE [LARGE SCALE GENOMIC DNA]</scope>
    <source>
        <strain evidence="7">cv. Chaw 1501</strain>
        <tissue evidence="6">Young leaves</tissue>
    </source>
</reference>
<dbReference type="InterPro" id="IPR003441">
    <property type="entry name" value="NAC-dom"/>
</dbReference>
<dbReference type="PANTHER" id="PTHR31719">
    <property type="entry name" value="NAC TRANSCRIPTION FACTOR 56"/>
    <property type="match status" value="1"/>
</dbReference>
<gene>
    <name evidence="6" type="ORF">CKAN_00423100</name>
</gene>